<protein>
    <submittedName>
        <fullName evidence="2">Uncharacterized protein</fullName>
    </submittedName>
</protein>
<proteinExistence type="predicted"/>
<feature type="compositionally biased region" description="Low complexity" evidence="1">
    <location>
        <begin position="122"/>
        <end position="142"/>
    </location>
</feature>
<organism evidence="2 3">
    <name type="scientific">Streblomastix strix</name>
    <dbReference type="NCBI Taxonomy" id="222440"/>
    <lineage>
        <taxon>Eukaryota</taxon>
        <taxon>Metamonada</taxon>
        <taxon>Preaxostyla</taxon>
        <taxon>Oxymonadida</taxon>
        <taxon>Streblomastigidae</taxon>
        <taxon>Streblomastix</taxon>
    </lineage>
</organism>
<evidence type="ECO:0000313" key="2">
    <source>
        <dbReference type="EMBL" id="KAA6390769.1"/>
    </source>
</evidence>
<comment type="caution">
    <text evidence="2">The sequence shown here is derived from an EMBL/GenBank/DDBJ whole genome shotgun (WGS) entry which is preliminary data.</text>
</comment>
<dbReference type="InterPro" id="IPR043502">
    <property type="entry name" value="DNA/RNA_pol_sf"/>
</dbReference>
<dbReference type="SUPFAM" id="SSF56672">
    <property type="entry name" value="DNA/RNA polymerases"/>
    <property type="match status" value="1"/>
</dbReference>
<reference evidence="2 3" key="1">
    <citation type="submission" date="2019-03" db="EMBL/GenBank/DDBJ databases">
        <title>Single cell metagenomics reveals metabolic interactions within the superorganism composed of flagellate Streblomastix strix and complex community of Bacteroidetes bacteria on its surface.</title>
        <authorList>
            <person name="Treitli S.C."/>
            <person name="Kolisko M."/>
            <person name="Husnik F."/>
            <person name="Keeling P."/>
            <person name="Hampl V."/>
        </authorList>
    </citation>
    <scope>NUCLEOTIDE SEQUENCE [LARGE SCALE GENOMIC DNA]</scope>
    <source>
        <strain evidence="2">ST1C</strain>
    </source>
</reference>
<feature type="region of interest" description="Disordered" evidence="1">
    <location>
        <begin position="92"/>
        <end position="142"/>
    </location>
</feature>
<evidence type="ECO:0000313" key="3">
    <source>
        <dbReference type="Proteomes" id="UP000324800"/>
    </source>
</evidence>
<name>A0A5J4W8V6_9EUKA</name>
<feature type="compositionally biased region" description="Polar residues" evidence="1">
    <location>
        <begin position="92"/>
        <end position="106"/>
    </location>
</feature>
<accession>A0A5J4W8V6</accession>
<feature type="compositionally biased region" description="Basic and acidic residues" evidence="1">
    <location>
        <begin position="107"/>
        <end position="119"/>
    </location>
</feature>
<sequence>MELAKRKKHVRTRYLASVIGEIQYIRAQFKRGALHIKQLQKLKDKDVASRGWNKWTHLNRSAIPDITQWINKLAHNQALCFTRPNKWITIQTDASSSGWDGSTNQREQGEGVRTRREEEQQPQELQSMRSDSSSESISRIPS</sequence>
<gene>
    <name evidence="2" type="ORF">EZS28_013706</name>
</gene>
<evidence type="ECO:0000256" key="1">
    <source>
        <dbReference type="SAM" id="MobiDB-lite"/>
    </source>
</evidence>
<dbReference type="AlphaFoldDB" id="A0A5J4W8V6"/>
<dbReference type="EMBL" id="SNRW01003113">
    <property type="protein sequence ID" value="KAA6390769.1"/>
    <property type="molecule type" value="Genomic_DNA"/>
</dbReference>
<dbReference type="Proteomes" id="UP000324800">
    <property type="component" value="Unassembled WGS sequence"/>
</dbReference>